<keyword evidence="8" id="KW-0012">Acyltransferase</keyword>
<dbReference type="FunFam" id="1.10.246.130:FF:000001">
    <property type="entry name" value="Gamma-glutamyltransferase 5 isoform 1"/>
    <property type="match status" value="1"/>
</dbReference>
<feature type="binding site" evidence="7">
    <location>
        <begin position="464"/>
        <end position="466"/>
    </location>
    <ligand>
        <name>L-glutamate</name>
        <dbReference type="ChEBI" id="CHEBI:29985"/>
    </ligand>
</feature>
<dbReference type="EMBL" id="SDEE01000003">
    <property type="protein sequence ID" value="RXW25599.1"/>
    <property type="molecule type" value="Genomic_DNA"/>
</dbReference>
<dbReference type="GO" id="GO:0000324">
    <property type="term" value="C:fungal-type vacuole"/>
    <property type="evidence" value="ECO:0007669"/>
    <property type="project" value="TreeGrafter"/>
</dbReference>
<comment type="similarity">
    <text evidence="4">Belongs to the gamma-glutamyltransferase family.</text>
</comment>
<gene>
    <name evidence="9" type="ORF">EST38_g239</name>
</gene>
<dbReference type="InterPro" id="IPR043138">
    <property type="entry name" value="GGT_lsub"/>
</dbReference>
<evidence type="ECO:0000256" key="3">
    <source>
        <dbReference type="ARBA" id="ARBA00005115"/>
    </source>
</evidence>
<evidence type="ECO:0000256" key="8">
    <source>
        <dbReference type="RuleBase" id="RU368068"/>
    </source>
</evidence>
<keyword evidence="8" id="KW-0378">Hydrolase</keyword>
<dbReference type="AlphaFoldDB" id="A0A4Q2DYW7"/>
<evidence type="ECO:0000256" key="4">
    <source>
        <dbReference type="ARBA" id="ARBA00009381"/>
    </source>
</evidence>
<comment type="function">
    <text evidence="8">Cleaves the gamma-glutamyl peptide bond of glutathione and glutathione conjugates.</text>
</comment>
<comment type="catalytic activity">
    <reaction evidence="1 8">
        <text>an S-substituted glutathione + H2O = an S-substituted L-cysteinylglycine + L-glutamate</text>
        <dbReference type="Rhea" id="RHEA:59468"/>
        <dbReference type="ChEBI" id="CHEBI:15377"/>
        <dbReference type="ChEBI" id="CHEBI:29985"/>
        <dbReference type="ChEBI" id="CHEBI:90779"/>
        <dbReference type="ChEBI" id="CHEBI:143103"/>
        <dbReference type="EC" id="3.4.19.13"/>
    </reaction>
</comment>
<keyword evidence="10" id="KW-1185">Reference proteome</keyword>
<dbReference type="NCBIfam" id="TIGR00066">
    <property type="entry name" value="g_glut_trans"/>
    <property type="match status" value="1"/>
</dbReference>
<dbReference type="GO" id="GO:0005886">
    <property type="term" value="C:plasma membrane"/>
    <property type="evidence" value="ECO:0007669"/>
    <property type="project" value="TreeGrafter"/>
</dbReference>
<dbReference type="GO" id="GO:0006751">
    <property type="term" value="P:glutathione catabolic process"/>
    <property type="evidence" value="ECO:0007669"/>
    <property type="project" value="UniProtKB-UniRule"/>
</dbReference>
<reference evidence="9 10" key="1">
    <citation type="submission" date="2019-01" db="EMBL/GenBank/DDBJ databases">
        <title>Draft genome sequence of Psathyrella aberdarensis IHI B618.</title>
        <authorList>
            <person name="Buettner E."/>
            <person name="Kellner H."/>
        </authorList>
    </citation>
    <scope>NUCLEOTIDE SEQUENCE [LARGE SCALE GENOMIC DNA]</scope>
    <source>
        <strain evidence="9 10">IHI B618</strain>
    </source>
</reference>
<dbReference type="UniPathway" id="UPA00204"/>
<evidence type="ECO:0000256" key="2">
    <source>
        <dbReference type="ARBA" id="ARBA00001089"/>
    </source>
</evidence>
<proteinExistence type="inferred from homology"/>
<dbReference type="PANTHER" id="PTHR11686">
    <property type="entry name" value="GAMMA GLUTAMYL TRANSPEPTIDASE"/>
    <property type="match status" value="1"/>
</dbReference>
<dbReference type="PANTHER" id="PTHR11686:SF9">
    <property type="entry name" value="RE13973P"/>
    <property type="match status" value="1"/>
</dbReference>
<comment type="catalytic activity">
    <reaction evidence="5 8">
        <text>an N-terminal (5-L-glutamyl)-[peptide] + an alpha-amino acid = 5-L-glutamyl amino acid + an N-terminal L-alpha-aminoacyl-[peptide]</text>
        <dbReference type="Rhea" id="RHEA:23904"/>
        <dbReference type="Rhea" id="RHEA-COMP:9780"/>
        <dbReference type="Rhea" id="RHEA-COMP:9795"/>
        <dbReference type="ChEBI" id="CHEBI:77644"/>
        <dbReference type="ChEBI" id="CHEBI:78597"/>
        <dbReference type="ChEBI" id="CHEBI:78599"/>
        <dbReference type="ChEBI" id="CHEBI:78608"/>
        <dbReference type="EC" id="2.3.2.2"/>
    </reaction>
</comment>
<keyword evidence="8" id="KW-0808">Transferase</keyword>
<dbReference type="PRINTS" id="PR01210">
    <property type="entry name" value="GGTRANSPTASE"/>
</dbReference>
<sequence>MLQKYPTVGYIQVNVMPAMASIPLGFERHEKHEEEENLGPLPVFRPLSSKVAREQRKAPHRQAMTLLGLIALIFWASRSCSLSPPAQNRPPPAPGTPRNPAYLIKAYNGAVASENRICSELGVQVLKEGGNAIDSAIATTFCIGVVNMFSSGIGGGGFMTVRIPPEAPGELSQVYTIDFRETAPALSNETMYKGNPQSSRYGGLSVGVPGEIRGLEEAHRRWGSLPWESLVQPSVELAKGWKVDAELAKRITWFPDLMLKNPDWNVIFAPEGRFVKEGETVRRTNLSRTLATIAKEGPDAFYRGPIADSILHKIKETGGIMSQSDLDGYSVKVRPALQGTYRNRKVYTSHAPTSGPALLHMLNLIERYPLRERNGLNVHRLVEIMKFGFAARTKICDLDYTNSTQRIDEISTREFADKIYPNITDDKTHPPEYYGAEHEVKVDHGTSHTSVLDKSGMAVSLTSTVNFIFGSQVLDPVTGVILNDEMDDFSTPGVPNGFGLYPSPYNYPQPGKRPLSSTVPTIIEHEDGSFYLAIGGSGGSRIFPAVFQTLLNLDWGLDASEAVEYGRLHDQLYPMVTDADNVYPTRILDELRERGHNVTVSDVNRVAAVIQLVVQKDGVIYATSDSRKNGVAAGY</sequence>
<dbReference type="OrthoDB" id="1081007at2759"/>
<dbReference type="STRING" id="2316362.A0A4Q2DYW7"/>
<name>A0A4Q2DYW7_9AGAR</name>
<dbReference type="InterPro" id="IPR029055">
    <property type="entry name" value="Ntn_hydrolases_N"/>
</dbReference>
<organism evidence="9 10">
    <name type="scientific">Candolleomyces aberdarensis</name>
    <dbReference type="NCBI Taxonomy" id="2316362"/>
    <lineage>
        <taxon>Eukaryota</taxon>
        <taxon>Fungi</taxon>
        <taxon>Dikarya</taxon>
        <taxon>Basidiomycota</taxon>
        <taxon>Agaricomycotina</taxon>
        <taxon>Agaricomycetes</taxon>
        <taxon>Agaricomycetidae</taxon>
        <taxon>Agaricales</taxon>
        <taxon>Agaricineae</taxon>
        <taxon>Psathyrellaceae</taxon>
        <taxon>Candolleomyces</taxon>
    </lineage>
</organism>
<protein>
    <recommendedName>
        <fullName evidence="8">Glutathione hydrolase</fullName>
        <ecNumber evidence="8">2.3.2.2</ecNumber>
        <ecNumber evidence="8">3.4.19.13</ecNumber>
    </recommendedName>
    <alternativeName>
        <fullName evidence="8">Gamma-glutamyltransferase</fullName>
    </alternativeName>
    <alternativeName>
        <fullName evidence="8">Gamma-glutamyltranspeptidase</fullName>
    </alternativeName>
</protein>
<dbReference type="EC" id="2.3.2.2" evidence="8"/>
<evidence type="ECO:0000313" key="9">
    <source>
        <dbReference type="EMBL" id="RXW25599.1"/>
    </source>
</evidence>
<dbReference type="Pfam" id="PF01019">
    <property type="entry name" value="G_glu_transpept"/>
    <property type="match status" value="1"/>
</dbReference>
<feature type="binding site" evidence="7">
    <location>
        <position position="180"/>
    </location>
    <ligand>
        <name>L-glutamate</name>
        <dbReference type="ChEBI" id="CHEBI:29985"/>
    </ligand>
</feature>
<evidence type="ECO:0000256" key="1">
    <source>
        <dbReference type="ARBA" id="ARBA00001049"/>
    </source>
</evidence>
<dbReference type="InterPro" id="IPR000101">
    <property type="entry name" value="GGT_peptidase"/>
</dbReference>
<dbReference type="InterPro" id="IPR043137">
    <property type="entry name" value="GGT_ssub_C"/>
</dbReference>
<comment type="catalytic activity">
    <reaction evidence="2 8">
        <text>glutathione + H2O = L-cysteinylglycine + L-glutamate</text>
        <dbReference type="Rhea" id="RHEA:28807"/>
        <dbReference type="ChEBI" id="CHEBI:15377"/>
        <dbReference type="ChEBI" id="CHEBI:29985"/>
        <dbReference type="ChEBI" id="CHEBI:57925"/>
        <dbReference type="ChEBI" id="CHEBI:61694"/>
        <dbReference type="EC" id="3.4.19.13"/>
    </reaction>
</comment>
<dbReference type="Proteomes" id="UP000290288">
    <property type="component" value="Unassembled WGS sequence"/>
</dbReference>
<dbReference type="GO" id="GO:0103068">
    <property type="term" value="F:leukotriene C4 gamma-glutamyl transferase activity"/>
    <property type="evidence" value="ECO:0007669"/>
    <property type="project" value="UniProtKB-EC"/>
</dbReference>
<evidence type="ECO:0000256" key="7">
    <source>
        <dbReference type="PIRSR" id="PIRSR600101-2"/>
    </source>
</evidence>
<dbReference type="FunFam" id="3.60.20.40:FF:000001">
    <property type="entry name" value="Gamma-glutamyltranspeptidase 1"/>
    <property type="match status" value="1"/>
</dbReference>
<dbReference type="Gene3D" id="3.60.20.40">
    <property type="match status" value="1"/>
</dbReference>
<evidence type="ECO:0000313" key="10">
    <source>
        <dbReference type="Proteomes" id="UP000290288"/>
    </source>
</evidence>
<comment type="pathway">
    <text evidence="3 8">Sulfur metabolism; glutathione metabolism.</text>
</comment>
<comment type="caution">
    <text evidence="9">The sequence shown here is derived from an EMBL/GenBank/DDBJ whole genome shotgun (WGS) entry which is preliminary data.</text>
</comment>
<feature type="binding site" evidence="7">
    <location>
        <position position="488"/>
    </location>
    <ligand>
        <name>L-glutamate</name>
        <dbReference type="ChEBI" id="CHEBI:29985"/>
    </ligand>
</feature>
<dbReference type="EC" id="3.4.19.13" evidence="8"/>
<evidence type="ECO:0000256" key="6">
    <source>
        <dbReference type="PIRSR" id="PIRSR600101-1"/>
    </source>
</evidence>
<feature type="binding site" evidence="7">
    <location>
        <position position="539"/>
    </location>
    <ligand>
        <name>L-glutamate</name>
        <dbReference type="ChEBI" id="CHEBI:29985"/>
    </ligand>
</feature>
<dbReference type="SUPFAM" id="SSF56235">
    <property type="entry name" value="N-terminal nucleophile aminohydrolases (Ntn hydrolases)"/>
    <property type="match status" value="1"/>
</dbReference>
<evidence type="ECO:0000256" key="5">
    <source>
        <dbReference type="ARBA" id="ARBA00047417"/>
    </source>
</evidence>
<dbReference type="GO" id="GO:0036374">
    <property type="term" value="F:glutathione hydrolase activity"/>
    <property type="evidence" value="ECO:0007669"/>
    <property type="project" value="UniProtKB-UniRule"/>
</dbReference>
<accession>A0A4Q2DYW7</accession>
<dbReference type="Gene3D" id="1.10.246.130">
    <property type="match status" value="1"/>
</dbReference>
<feature type="active site" description="Nucleophile" evidence="6">
    <location>
        <position position="446"/>
    </location>
</feature>
<feature type="binding site" evidence="7">
    <location>
        <begin position="516"/>
        <end position="517"/>
    </location>
    <ligand>
        <name>L-glutamate</name>
        <dbReference type="ChEBI" id="CHEBI:29985"/>
    </ligand>
</feature>